<evidence type="ECO:0000313" key="2">
    <source>
        <dbReference type="EMBL" id="KAH7032752.1"/>
    </source>
</evidence>
<organism evidence="2 3">
    <name type="scientific">Microdochium trichocladiopsis</name>
    <dbReference type="NCBI Taxonomy" id="1682393"/>
    <lineage>
        <taxon>Eukaryota</taxon>
        <taxon>Fungi</taxon>
        <taxon>Dikarya</taxon>
        <taxon>Ascomycota</taxon>
        <taxon>Pezizomycotina</taxon>
        <taxon>Sordariomycetes</taxon>
        <taxon>Xylariomycetidae</taxon>
        <taxon>Xylariales</taxon>
        <taxon>Microdochiaceae</taxon>
        <taxon>Microdochium</taxon>
    </lineage>
</organism>
<feature type="compositionally biased region" description="Low complexity" evidence="1">
    <location>
        <begin position="26"/>
        <end position="40"/>
    </location>
</feature>
<sequence length="274" mass="31454">MEQNKGLSASRWATGPGLLRPRRLASSRGSSPSEFSSTTDSPRDQDQLHSCDERHLSRFLKMAKRLKWKMPFLELGYAKATSRAGLSQQDIEENEINFKLDYYEYYILLEQALVSLLAVYGVAIDRHAAPTTTKKTRSPERSVEPPKPEYKHRYHANVISALESPLTPLGAIFGIDPVRKQLLRAKELRNRWKYIDDDDEPLYNQPPPPLESYNLDEILQTVQLAIEHGYEMAQRDVEDYQVRSRASGKLQPSSEPPSSQDWDFMVNAMEWEAI</sequence>
<feature type="compositionally biased region" description="Basic and acidic residues" evidence="1">
    <location>
        <begin position="41"/>
        <end position="50"/>
    </location>
</feature>
<dbReference type="OrthoDB" id="3858188at2759"/>
<gene>
    <name evidence="2" type="ORF">B0I36DRAFT_319970</name>
</gene>
<dbReference type="GeneID" id="70183030"/>
<dbReference type="AlphaFoldDB" id="A0A9P8YAR0"/>
<protein>
    <submittedName>
        <fullName evidence="2">Uncharacterized protein</fullName>
    </submittedName>
</protein>
<reference evidence="2" key="1">
    <citation type="journal article" date="2021" name="Nat. Commun.">
        <title>Genetic determinants of endophytism in the Arabidopsis root mycobiome.</title>
        <authorList>
            <person name="Mesny F."/>
            <person name="Miyauchi S."/>
            <person name="Thiergart T."/>
            <person name="Pickel B."/>
            <person name="Atanasova L."/>
            <person name="Karlsson M."/>
            <person name="Huettel B."/>
            <person name="Barry K.W."/>
            <person name="Haridas S."/>
            <person name="Chen C."/>
            <person name="Bauer D."/>
            <person name="Andreopoulos W."/>
            <person name="Pangilinan J."/>
            <person name="LaButti K."/>
            <person name="Riley R."/>
            <person name="Lipzen A."/>
            <person name="Clum A."/>
            <person name="Drula E."/>
            <person name="Henrissat B."/>
            <person name="Kohler A."/>
            <person name="Grigoriev I.V."/>
            <person name="Martin F.M."/>
            <person name="Hacquard S."/>
        </authorList>
    </citation>
    <scope>NUCLEOTIDE SEQUENCE</scope>
    <source>
        <strain evidence="2">MPI-CAGE-CH-0230</strain>
    </source>
</reference>
<keyword evidence="3" id="KW-1185">Reference proteome</keyword>
<accession>A0A9P8YAR0</accession>
<proteinExistence type="predicted"/>
<feature type="region of interest" description="Disordered" evidence="1">
    <location>
        <begin position="1"/>
        <end position="50"/>
    </location>
</feature>
<dbReference type="Proteomes" id="UP000756346">
    <property type="component" value="Unassembled WGS sequence"/>
</dbReference>
<comment type="caution">
    <text evidence="2">The sequence shown here is derived from an EMBL/GenBank/DDBJ whole genome shotgun (WGS) entry which is preliminary data.</text>
</comment>
<dbReference type="EMBL" id="JAGTJQ010000004">
    <property type="protein sequence ID" value="KAH7032752.1"/>
    <property type="molecule type" value="Genomic_DNA"/>
</dbReference>
<dbReference type="RefSeq" id="XP_046013584.1">
    <property type="nucleotide sequence ID" value="XM_046153484.1"/>
</dbReference>
<evidence type="ECO:0000313" key="3">
    <source>
        <dbReference type="Proteomes" id="UP000756346"/>
    </source>
</evidence>
<name>A0A9P8YAR0_9PEZI</name>
<evidence type="ECO:0000256" key="1">
    <source>
        <dbReference type="SAM" id="MobiDB-lite"/>
    </source>
</evidence>